<comment type="catalytic activity">
    <reaction evidence="12">
        <text>(2R)-3-phosphoglycerate + NAD(+) = 3-phosphooxypyruvate + NADH + H(+)</text>
        <dbReference type="Rhea" id="RHEA:12641"/>
        <dbReference type="ChEBI" id="CHEBI:15378"/>
        <dbReference type="ChEBI" id="CHEBI:18110"/>
        <dbReference type="ChEBI" id="CHEBI:57540"/>
        <dbReference type="ChEBI" id="CHEBI:57945"/>
        <dbReference type="ChEBI" id="CHEBI:58272"/>
        <dbReference type="EC" id="1.1.1.95"/>
    </reaction>
</comment>
<dbReference type="Proteomes" id="UP001162891">
    <property type="component" value="Chromosome"/>
</dbReference>
<gene>
    <name evidence="17" type="ORF">AMOR_02260</name>
</gene>
<dbReference type="Gene3D" id="3.30.70.260">
    <property type="match status" value="1"/>
</dbReference>
<organism evidence="17 18">
    <name type="scientific">Anaeromyxobacter oryzae</name>
    <dbReference type="NCBI Taxonomy" id="2918170"/>
    <lineage>
        <taxon>Bacteria</taxon>
        <taxon>Pseudomonadati</taxon>
        <taxon>Myxococcota</taxon>
        <taxon>Myxococcia</taxon>
        <taxon>Myxococcales</taxon>
        <taxon>Cystobacterineae</taxon>
        <taxon>Anaeromyxobacteraceae</taxon>
        <taxon>Anaeromyxobacter</taxon>
    </lineage>
</organism>
<evidence type="ECO:0000256" key="5">
    <source>
        <dbReference type="ARBA" id="ARBA00013143"/>
    </source>
</evidence>
<evidence type="ECO:0000256" key="6">
    <source>
        <dbReference type="ARBA" id="ARBA00021582"/>
    </source>
</evidence>
<dbReference type="RefSeq" id="WP_248357622.1">
    <property type="nucleotide sequence ID" value="NZ_AP025591.1"/>
</dbReference>
<dbReference type="EMBL" id="AP025591">
    <property type="protein sequence ID" value="BDG01230.1"/>
    <property type="molecule type" value="Genomic_DNA"/>
</dbReference>
<evidence type="ECO:0000259" key="14">
    <source>
        <dbReference type="Pfam" id="PF00389"/>
    </source>
</evidence>
<comment type="function">
    <text evidence="1">Catalyzes the reversible oxidation of 3-phospho-D-glycerate to 3-phosphonooxypyruvate, the first step of the phosphorylated L-serine biosynthesis pathway. Also catalyzes the reversible oxidation of 2-hydroxyglutarate to 2-oxoglutarate.</text>
</comment>
<comment type="pathway">
    <text evidence="2">Amino-acid biosynthesis; L-serine biosynthesis; L-serine from 3-phospho-D-glycerate: step 1/3.</text>
</comment>
<evidence type="ECO:0000256" key="10">
    <source>
        <dbReference type="ARBA" id="ARBA00030455"/>
    </source>
</evidence>
<evidence type="ECO:0000256" key="9">
    <source>
        <dbReference type="ARBA" id="ARBA00023299"/>
    </source>
</evidence>
<keyword evidence="8" id="KW-0520">NAD</keyword>
<dbReference type="EC" id="1.1.1.399" evidence="4"/>
<evidence type="ECO:0000256" key="12">
    <source>
        <dbReference type="ARBA" id="ARBA00048731"/>
    </source>
</evidence>
<evidence type="ECO:0000256" key="7">
    <source>
        <dbReference type="ARBA" id="ARBA00023002"/>
    </source>
</evidence>
<dbReference type="InterPro" id="IPR050857">
    <property type="entry name" value="D-2-hydroxyacid_DH"/>
</dbReference>
<reference evidence="18" key="1">
    <citation type="journal article" date="2022" name="Int. J. Syst. Evol. Microbiol.">
        <title>Anaeromyxobacter oryzae sp. nov., Anaeromyxobacter diazotrophicus sp. nov. and Anaeromyxobacter paludicola sp. nov., isolated from paddy soils.</title>
        <authorList>
            <person name="Itoh H."/>
            <person name="Xu Z."/>
            <person name="Mise K."/>
            <person name="Masuda Y."/>
            <person name="Ushijima N."/>
            <person name="Hayakawa C."/>
            <person name="Shiratori Y."/>
            <person name="Senoo K."/>
        </authorList>
    </citation>
    <scope>NUCLEOTIDE SEQUENCE [LARGE SCALE GENOMIC DNA]</scope>
    <source>
        <strain evidence="18">Red232</strain>
    </source>
</reference>
<keyword evidence="7 13" id="KW-0560">Oxidoreductase</keyword>
<dbReference type="CDD" id="cd12174">
    <property type="entry name" value="PGDH_like_3"/>
    <property type="match status" value="1"/>
</dbReference>
<evidence type="ECO:0000259" key="15">
    <source>
        <dbReference type="Pfam" id="PF01842"/>
    </source>
</evidence>
<proteinExistence type="inferred from homology"/>
<dbReference type="InterPro" id="IPR036291">
    <property type="entry name" value="NAD(P)-bd_dom_sf"/>
</dbReference>
<dbReference type="InterPro" id="IPR006139">
    <property type="entry name" value="D-isomer_2_OHA_DH_cat_dom"/>
</dbReference>
<dbReference type="InterPro" id="IPR002912">
    <property type="entry name" value="ACT_dom"/>
</dbReference>
<feature type="domain" description="D-isomer specific 2-hydroxyacid dehydrogenase catalytic" evidence="14">
    <location>
        <begin position="4"/>
        <end position="316"/>
    </location>
</feature>
<evidence type="ECO:0000259" key="16">
    <source>
        <dbReference type="Pfam" id="PF02826"/>
    </source>
</evidence>
<dbReference type="Pfam" id="PF00389">
    <property type="entry name" value="2-Hacid_dh"/>
    <property type="match status" value="1"/>
</dbReference>
<sequence>MKILVADAFPKDRLSDLAALGLEVEHRADVSAGDLPAAAADASILVVRSKEVSADVFDRAAALSLVIRAGAGVNTIDVAAASQKGVYVANCPGQNSIAVAELAIGLVIALDRRIPDNVAALRAGRWDKKRFSEAAGLYGRTLGVAGLGAIGREVATRALALGMRVLAWSRSLTAEGAKALGIERAPDLLSAARASDVLSLHLPLSRETRGVVSREVLLAMKPNAALVNTARAELVDQAALLELVRAGRLRVATDVFAGEPAKGQAEFQSELAQLPDVYGTHHIGASTAQAQDAIARETVRIVEAFVRSGEVPNCVNVARKTPARARLVVRHFDRVGVLANVLGIIREAGINVEEVRNTIFEQAQAASCAIDVGERPPDALLERIRSRRDEVMFVDCFDL</sequence>
<dbReference type="SUPFAM" id="SSF51735">
    <property type="entry name" value="NAD(P)-binding Rossmann-fold domains"/>
    <property type="match status" value="1"/>
</dbReference>
<feature type="domain" description="ACT" evidence="15">
    <location>
        <begin position="326"/>
        <end position="387"/>
    </location>
</feature>
<evidence type="ECO:0000313" key="18">
    <source>
        <dbReference type="Proteomes" id="UP001162891"/>
    </source>
</evidence>
<comment type="catalytic activity">
    <reaction evidence="11">
        <text>(R)-2-hydroxyglutarate + NAD(+) = 2-oxoglutarate + NADH + H(+)</text>
        <dbReference type="Rhea" id="RHEA:49612"/>
        <dbReference type="ChEBI" id="CHEBI:15378"/>
        <dbReference type="ChEBI" id="CHEBI:15801"/>
        <dbReference type="ChEBI" id="CHEBI:16810"/>
        <dbReference type="ChEBI" id="CHEBI:57540"/>
        <dbReference type="ChEBI" id="CHEBI:57945"/>
        <dbReference type="EC" id="1.1.1.399"/>
    </reaction>
</comment>
<keyword evidence="9" id="KW-0028">Amino-acid biosynthesis</keyword>
<feature type="domain" description="D-isomer specific 2-hydroxyacid dehydrogenase NAD-binding" evidence="16">
    <location>
        <begin position="104"/>
        <end position="284"/>
    </location>
</feature>
<evidence type="ECO:0000256" key="4">
    <source>
        <dbReference type="ARBA" id="ARBA00013001"/>
    </source>
</evidence>
<evidence type="ECO:0000256" key="13">
    <source>
        <dbReference type="RuleBase" id="RU003719"/>
    </source>
</evidence>
<accession>A0ABM7WP51</accession>
<protein>
    <recommendedName>
        <fullName evidence="6">D-3-phosphoglycerate dehydrogenase</fullName>
        <ecNumber evidence="4">1.1.1.399</ecNumber>
        <ecNumber evidence="5">1.1.1.95</ecNumber>
    </recommendedName>
    <alternativeName>
        <fullName evidence="10">2-oxoglutarate reductase</fullName>
    </alternativeName>
</protein>
<dbReference type="InterPro" id="IPR006140">
    <property type="entry name" value="D-isomer_DH_NAD-bd"/>
</dbReference>
<dbReference type="PANTHER" id="PTHR42789">
    <property type="entry name" value="D-ISOMER SPECIFIC 2-HYDROXYACID DEHYDROGENASE FAMILY PROTEIN (AFU_ORTHOLOGUE AFUA_6G10090)"/>
    <property type="match status" value="1"/>
</dbReference>
<evidence type="ECO:0000256" key="11">
    <source>
        <dbReference type="ARBA" id="ARBA00048126"/>
    </source>
</evidence>
<dbReference type="EC" id="1.1.1.95" evidence="5"/>
<evidence type="ECO:0000313" key="17">
    <source>
        <dbReference type="EMBL" id="BDG01230.1"/>
    </source>
</evidence>
<evidence type="ECO:0000256" key="3">
    <source>
        <dbReference type="ARBA" id="ARBA00005854"/>
    </source>
</evidence>
<evidence type="ECO:0000256" key="2">
    <source>
        <dbReference type="ARBA" id="ARBA00005216"/>
    </source>
</evidence>
<evidence type="ECO:0000256" key="1">
    <source>
        <dbReference type="ARBA" id="ARBA00003800"/>
    </source>
</evidence>
<comment type="similarity">
    <text evidence="3 13">Belongs to the D-isomer specific 2-hydroxyacid dehydrogenase family.</text>
</comment>
<dbReference type="Gene3D" id="3.40.50.720">
    <property type="entry name" value="NAD(P)-binding Rossmann-like Domain"/>
    <property type="match status" value="2"/>
</dbReference>
<dbReference type="InterPro" id="IPR045865">
    <property type="entry name" value="ACT-like_dom_sf"/>
</dbReference>
<dbReference type="SUPFAM" id="SSF55021">
    <property type="entry name" value="ACT-like"/>
    <property type="match status" value="1"/>
</dbReference>
<dbReference type="Pfam" id="PF01842">
    <property type="entry name" value="ACT"/>
    <property type="match status" value="1"/>
</dbReference>
<keyword evidence="9" id="KW-0718">Serine biosynthesis</keyword>
<dbReference type="SUPFAM" id="SSF52283">
    <property type="entry name" value="Formate/glycerate dehydrogenase catalytic domain-like"/>
    <property type="match status" value="1"/>
</dbReference>
<dbReference type="Pfam" id="PF02826">
    <property type="entry name" value="2-Hacid_dh_C"/>
    <property type="match status" value="1"/>
</dbReference>
<evidence type="ECO:0000256" key="8">
    <source>
        <dbReference type="ARBA" id="ARBA00023027"/>
    </source>
</evidence>
<dbReference type="PANTHER" id="PTHR42789:SF1">
    <property type="entry name" value="D-ISOMER SPECIFIC 2-HYDROXYACID DEHYDROGENASE FAMILY PROTEIN (AFU_ORTHOLOGUE AFUA_6G10090)"/>
    <property type="match status" value="1"/>
</dbReference>
<keyword evidence="18" id="KW-1185">Reference proteome</keyword>
<name>A0ABM7WP51_9BACT</name>